<dbReference type="InParanoid" id="A0A7X0JQD1"/>
<feature type="transmembrane region" description="Helical" evidence="1">
    <location>
        <begin position="170"/>
        <end position="190"/>
    </location>
</feature>
<gene>
    <name evidence="2" type="ORF">HNR48_000132</name>
</gene>
<evidence type="ECO:0000313" key="2">
    <source>
        <dbReference type="EMBL" id="MBB6519854.1"/>
    </source>
</evidence>
<keyword evidence="1" id="KW-0812">Transmembrane</keyword>
<evidence type="ECO:0008006" key="4">
    <source>
        <dbReference type="Google" id="ProtNLM"/>
    </source>
</evidence>
<dbReference type="AlphaFoldDB" id="A0A7X0JQD1"/>
<keyword evidence="3" id="KW-1185">Reference proteome</keyword>
<keyword evidence="1" id="KW-0472">Membrane</keyword>
<feature type="transmembrane region" description="Helical" evidence="1">
    <location>
        <begin position="12"/>
        <end position="30"/>
    </location>
</feature>
<dbReference type="EMBL" id="JACHHT010000001">
    <property type="protein sequence ID" value="MBB6519854.1"/>
    <property type="molecule type" value="Genomic_DNA"/>
</dbReference>
<evidence type="ECO:0000256" key="1">
    <source>
        <dbReference type="SAM" id="Phobius"/>
    </source>
</evidence>
<name>A0A7X0JQD1_9GAMM</name>
<accession>A0A7X0JQD1</accession>
<organism evidence="2 3">
    <name type="scientific">Pseudoteredinibacter isoporae</name>
    <dbReference type="NCBI Taxonomy" id="570281"/>
    <lineage>
        <taxon>Bacteria</taxon>
        <taxon>Pseudomonadati</taxon>
        <taxon>Pseudomonadota</taxon>
        <taxon>Gammaproteobacteria</taxon>
        <taxon>Cellvibrionales</taxon>
        <taxon>Cellvibrionaceae</taxon>
        <taxon>Pseudoteredinibacter</taxon>
    </lineage>
</organism>
<comment type="caution">
    <text evidence="2">The sequence shown here is derived from an EMBL/GenBank/DDBJ whole genome shotgun (WGS) entry which is preliminary data.</text>
</comment>
<feature type="transmembrane region" description="Helical" evidence="1">
    <location>
        <begin position="87"/>
        <end position="109"/>
    </location>
</feature>
<feature type="transmembrane region" description="Helical" evidence="1">
    <location>
        <begin position="121"/>
        <end position="142"/>
    </location>
</feature>
<evidence type="ECO:0000313" key="3">
    <source>
        <dbReference type="Proteomes" id="UP000528457"/>
    </source>
</evidence>
<feature type="transmembrane region" description="Helical" evidence="1">
    <location>
        <begin position="278"/>
        <end position="299"/>
    </location>
</feature>
<feature type="transmembrane region" description="Helical" evidence="1">
    <location>
        <begin position="219"/>
        <end position="237"/>
    </location>
</feature>
<dbReference type="RefSeq" id="WP_184679345.1">
    <property type="nucleotide sequence ID" value="NZ_JAAONY010000001.1"/>
</dbReference>
<proteinExistence type="predicted"/>
<protein>
    <recommendedName>
        <fullName evidence="4">Nucleoside recognition protein</fullName>
    </recommendedName>
</protein>
<reference evidence="2 3" key="1">
    <citation type="submission" date="2020-08" db="EMBL/GenBank/DDBJ databases">
        <title>Genomic Encyclopedia of Type Strains, Phase IV (KMG-IV): sequencing the most valuable type-strain genomes for metagenomic binning, comparative biology and taxonomic classification.</title>
        <authorList>
            <person name="Goeker M."/>
        </authorList>
    </citation>
    <scope>NUCLEOTIDE SEQUENCE [LARGE SCALE GENOMIC DNA]</scope>
    <source>
        <strain evidence="2 3">DSM 22368</strain>
    </source>
</reference>
<sequence>MQSFFRAWAEETYRVCWSLFKVMLPVVVVVKLLDNWGFSEVLAEFLAPLMNAVGLPESMSLVWAATMLSNIYAGMLVYVQLGEPLTQAQISILGALMLIAHGLPVEVAIARQAGVSVIFSLLLRIVGALAFAWLLRLMYSVWPAEQAAELLWQPEIQMATSWWGWAKEQVISFTVIFAIVALLLAVLRLLRILGVEALMAWCLSPVLRILGIARSAMTITITGITLGMAFGGGILIDEARQGRVEPKDVFSAIMMLSLLHSLIEDTLLILLLGADFNAIFWGRLLFSLLLVAVLTRLFNYSAVGRFCYRDVRLTGAN</sequence>
<feature type="transmembrane region" description="Helical" evidence="1">
    <location>
        <begin position="61"/>
        <end position="81"/>
    </location>
</feature>
<keyword evidence="1" id="KW-1133">Transmembrane helix</keyword>
<feature type="transmembrane region" description="Helical" evidence="1">
    <location>
        <begin position="249"/>
        <end position="272"/>
    </location>
</feature>
<dbReference type="Proteomes" id="UP000528457">
    <property type="component" value="Unassembled WGS sequence"/>
</dbReference>